<gene>
    <name evidence="1" type="ORF">OS889_12040</name>
</gene>
<dbReference type="InterPro" id="IPR014451">
    <property type="entry name" value="UCP008455"/>
</dbReference>
<dbReference type="Pfam" id="PF08905">
    <property type="entry name" value="DUF1850"/>
    <property type="match status" value="1"/>
</dbReference>
<comment type="caution">
    <text evidence="1">The sequence shown here is derived from an EMBL/GenBank/DDBJ whole genome shotgun (WGS) entry which is preliminary data.</text>
</comment>
<dbReference type="AlphaFoldDB" id="A0ABD5MGJ6"/>
<dbReference type="Proteomes" id="UP001570511">
    <property type="component" value="Unassembled WGS sequence"/>
</dbReference>
<organism evidence="1 2">
    <name type="scientific">Halobellus rubicundus</name>
    <dbReference type="NCBI Taxonomy" id="2996466"/>
    <lineage>
        <taxon>Archaea</taxon>
        <taxon>Methanobacteriati</taxon>
        <taxon>Methanobacteriota</taxon>
        <taxon>Stenosarchaea group</taxon>
        <taxon>Halobacteria</taxon>
        <taxon>Halobacteriales</taxon>
        <taxon>Haloferacaceae</taxon>
        <taxon>Halobellus</taxon>
    </lineage>
</organism>
<proteinExistence type="predicted"/>
<dbReference type="RefSeq" id="WP_372390099.1">
    <property type="nucleotide sequence ID" value="NZ_JBGNYA010000001.1"/>
</dbReference>
<sequence>MIRNTLEGERVGRVLVAAALAVLLLSVGVAVAVPTGQVLVVEDLDTGEEYVTQPVDDGSTVALEYMHSVEKTRVYDEYRVDGDTLVNTRMEFESYGWGLPARVNVTNVNGTLVYEPPGGITELESIAVSPGRIADHTLIVGDRQYDLVAATNGNDVRIHIERRTLLETLL</sequence>
<evidence type="ECO:0000313" key="2">
    <source>
        <dbReference type="Proteomes" id="UP001570511"/>
    </source>
</evidence>
<reference evidence="1 2" key="1">
    <citation type="submission" date="2024-08" db="EMBL/GenBank/DDBJ databases">
        <title>Halobellus sp. MBLA0158 whole genome sequence.</title>
        <authorList>
            <person name="Hwang C.Y."/>
            <person name="Cho E.-S."/>
            <person name="Seo M.-J."/>
        </authorList>
    </citation>
    <scope>NUCLEOTIDE SEQUENCE [LARGE SCALE GENOMIC DNA]</scope>
    <source>
        <strain evidence="1 2">MBLA0158</strain>
    </source>
</reference>
<keyword evidence="2" id="KW-1185">Reference proteome</keyword>
<protein>
    <submittedName>
        <fullName evidence="1">DUF1850 domain-containing protein</fullName>
    </submittedName>
</protein>
<accession>A0ABD5MGJ6</accession>
<dbReference type="EMBL" id="JBGNYA010000001">
    <property type="protein sequence ID" value="MFA1611734.1"/>
    <property type="molecule type" value="Genomic_DNA"/>
</dbReference>
<dbReference type="PIRSF" id="PIRSF008455">
    <property type="entry name" value="UCP008455"/>
    <property type="match status" value="1"/>
</dbReference>
<evidence type="ECO:0000313" key="1">
    <source>
        <dbReference type="EMBL" id="MFA1611734.1"/>
    </source>
</evidence>
<dbReference type="InterPro" id="IPR015001">
    <property type="entry name" value="DUF1850"/>
</dbReference>
<name>A0ABD5MGJ6_9EURY</name>